<dbReference type="InterPro" id="IPR022672">
    <property type="entry name" value="Hexokinase_N"/>
</dbReference>
<dbReference type="PRINTS" id="PR00475">
    <property type="entry name" value="HEXOKINASE"/>
</dbReference>
<dbReference type="EMBL" id="JBCLYO010000012">
    <property type="protein sequence ID" value="KAL0084279.1"/>
    <property type="molecule type" value="Genomic_DNA"/>
</dbReference>
<evidence type="ECO:0000313" key="9">
    <source>
        <dbReference type="EMBL" id="KAL0084279.1"/>
    </source>
</evidence>
<dbReference type="Gene3D" id="3.40.367.20">
    <property type="match status" value="1"/>
</dbReference>
<proteinExistence type="inferred from homology"/>
<evidence type="ECO:0000256" key="1">
    <source>
        <dbReference type="ARBA" id="ARBA00009225"/>
    </source>
</evidence>
<dbReference type="SUPFAM" id="SSF53067">
    <property type="entry name" value="Actin-like ATPase domain"/>
    <property type="match status" value="2"/>
</dbReference>
<dbReference type="Gene3D" id="3.30.420.40">
    <property type="match status" value="1"/>
</dbReference>
<organism evidence="9 10">
    <name type="scientific">Phycomyces blakesleeanus</name>
    <dbReference type="NCBI Taxonomy" id="4837"/>
    <lineage>
        <taxon>Eukaryota</taxon>
        <taxon>Fungi</taxon>
        <taxon>Fungi incertae sedis</taxon>
        <taxon>Mucoromycota</taxon>
        <taxon>Mucoromycotina</taxon>
        <taxon>Mucoromycetes</taxon>
        <taxon>Mucorales</taxon>
        <taxon>Phycomycetaceae</taxon>
        <taxon>Phycomyces</taxon>
    </lineage>
</organism>
<sequence length="452" mass="49563">MIDPLTAIREAFELSPTKFEALVKGFQQEYNTGLTTSSAEIATMIPSYVTRMPNGKEKGTFLALDLGGSTLRVSAVNLLGEGEVKVTEVRRAIAVADPLRTGTSDAFFDWIVEAVDELLSKINTHTPLSMGVCWSFPIDQTGISTGTILRMGKGFDIKGIEGKDLNILFQEAFKRKAINVTVTAILNDTVGTLVAHAYTHPQARIGFIYGTGVNAAYPEKVSRIQKLKNHNMGPDVEMLINTEIDIFGNESYLPLNRFDLALDATHSQPKFQLYEKMMSGAYLGELTRLASLELIASGDLFKGNIPNQFKNPWDFSSASVSILESNAVTRWEDQKVAVETLLTFENEYQLSATDLSLLIQVAHLISDRAARLAGGAMVSLLEQQKINLSETDPIVIGVNGSVYELYPQMPERIQQSLIDWFGPTISSRLQISLATEGGSIGGALIAMLYQPR</sequence>
<comment type="similarity">
    <text evidence="1 6">Belongs to the hexokinase family.</text>
</comment>
<dbReference type="Pfam" id="PF03727">
    <property type="entry name" value="Hexokinase_2"/>
    <property type="match status" value="1"/>
</dbReference>
<evidence type="ECO:0000313" key="10">
    <source>
        <dbReference type="Proteomes" id="UP001448207"/>
    </source>
</evidence>
<dbReference type="PANTHER" id="PTHR19443">
    <property type="entry name" value="HEXOKINASE"/>
    <property type="match status" value="1"/>
</dbReference>
<dbReference type="PANTHER" id="PTHR19443:SF24">
    <property type="entry name" value="PHOSPHOTRANSFERASE"/>
    <property type="match status" value="1"/>
</dbReference>
<evidence type="ECO:0000259" key="7">
    <source>
        <dbReference type="Pfam" id="PF00349"/>
    </source>
</evidence>
<dbReference type="PROSITE" id="PS51748">
    <property type="entry name" value="HEXOKINASE_2"/>
    <property type="match status" value="1"/>
</dbReference>
<dbReference type="Proteomes" id="UP001448207">
    <property type="component" value="Unassembled WGS sequence"/>
</dbReference>
<keyword evidence="6" id="KW-0324">Glycolysis</keyword>
<keyword evidence="3 6" id="KW-0547">Nucleotide-binding</keyword>
<feature type="domain" description="Hexokinase C-terminal" evidence="8">
    <location>
        <begin position="204"/>
        <end position="447"/>
    </location>
</feature>
<evidence type="ECO:0000256" key="4">
    <source>
        <dbReference type="ARBA" id="ARBA00022777"/>
    </source>
</evidence>
<comment type="caution">
    <text evidence="9">The sequence shown here is derived from an EMBL/GenBank/DDBJ whole genome shotgun (WGS) entry which is preliminary data.</text>
</comment>
<dbReference type="Pfam" id="PF00349">
    <property type="entry name" value="Hexokinase_1"/>
    <property type="match status" value="1"/>
</dbReference>
<evidence type="ECO:0000256" key="5">
    <source>
        <dbReference type="ARBA" id="ARBA00022840"/>
    </source>
</evidence>
<keyword evidence="4 6" id="KW-0418">Kinase</keyword>
<keyword evidence="5 6" id="KW-0067">ATP-binding</keyword>
<dbReference type="EC" id="2.7.1.-" evidence="6"/>
<name>A0ABR3AX87_PHYBL</name>
<keyword evidence="2 6" id="KW-0808">Transferase</keyword>
<evidence type="ECO:0000256" key="6">
    <source>
        <dbReference type="RuleBase" id="RU362007"/>
    </source>
</evidence>
<dbReference type="InterPro" id="IPR001312">
    <property type="entry name" value="Hexokinase"/>
</dbReference>
<gene>
    <name evidence="9" type="ORF">J3Q64DRAFT_1641370</name>
</gene>
<dbReference type="InterPro" id="IPR043129">
    <property type="entry name" value="ATPase_NBD"/>
</dbReference>
<reference evidence="9 10" key="1">
    <citation type="submission" date="2024-04" db="EMBL/GenBank/DDBJ databases">
        <title>Symmetric and asymmetric DNA N6-adenine methylation regulates different biological responses in Mucorales.</title>
        <authorList>
            <consortium name="Lawrence Berkeley National Laboratory"/>
            <person name="Lax C."/>
            <person name="Mondo S.J."/>
            <person name="Osorio-Concepcion M."/>
            <person name="Muszewska A."/>
            <person name="Corrochano-Luque M."/>
            <person name="Gutierrez G."/>
            <person name="Riley R."/>
            <person name="Lipzen A."/>
            <person name="Guo J."/>
            <person name="Hundley H."/>
            <person name="Amirebrahimi M."/>
            <person name="Ng V."/>
            <person name="Lorenzo-Gutierrez D."/>
            <person name="Binder U."/>
            <person name="Yang J."/>
            <person name="Song Y."/>
            <person name="Canovas D."/>
            <person name="Navarro E."/>
            <person name="Freitag M."/>
            <person name="Gabaldon T."/>
            <person name="Grigoriev I.V."/>
            <person name="Corrochano L.M."/>
            <person name="Nicolas F.E."/>
            <person name="Garre V."/>
        </authorList>
    </citation>
    <scope>NUCLEOTIDE SEQUENCE [LARGE SCALE GENOMIC DNA]</scope>
    <source>
        <strain evidence="9 10">L51</strain>
    </source>
</reference>
<protein>
    <recommendedName>
        <fullName evidence="6">Phosphotransferase</fullName>
        <ecNumber evidence="6">2.7.1.-</ecNumber>
    </recommendedName>
</protein>
<dbReference type="InterPro" id="IPR022673">
    <property type="entry name" value="Hexokinase_C"/>
</dbReference>
<accession>A0ABR3AX87</accession>
<evidence type="ECO:0000256" key="2">
    <source>
        <dbReference type="ARBA" id="ARBA00022679"/>
    </source>
</evidence>
<feature type="domain" description="Hexokinase N-terminal" evidence="7">
    <location>
        <begin position="6"/>
        <end position="198"/>
    </location>
</feature>
<evidence type="ECO:0000256" key="3">
    <source>
        <dbReference type="ARBA" id="ARBA00022741"/>
    </source>
</evidence>
<keyword evidence="10" id="KW-1185">Reference proteome</keyword>
<evidence type="ECO:0000259" key="8">
    <source>
        <dbReference type="Pfam" id="PF03727"/>
    </source>
</evidence>